<protein>
    <submittedName>
        <fullName evidence="1">Uncharacterized protein</fullName>
    </submittedName>
</protein>
<proteinExistence type="predicted"/>
<sequence length="193" mass="21634">MKRIFEIFYRKQIAQTTSPLNQRIVALEAELLAANNQLVNLRHINKELVDQIAKLTGSNQENGLTRSRYVAINLPGELVDMNDVPLRGTYNGCECDYELECVGGSNNTLLLLRSNQSSAIKIDLEVVGTGSVLINIKQRLVLNGNASIAFSTLATVEIKPDVEDFFVVDYYCRPIQQLYEQATMLVNRINPND</sequence>
<gene>
    <name evidence="1" type="ORF">UFOVP116_138</name>
</gene>
<reference evidence="1" key="1">
    <citation type="submission" date="2020-04" db="EMBL/GenBank/DDBJ databases">
        <authorList>
            <person name="Chiriac C."/>
            <person name="Salcher M."/>
            <person name="Ghai R."/>
            <person name="Kavagutti S V."/>
        </authorList>
    </citation>
    <scope>NUCLEOTIDE SEQUENCE</scope>
</reference>
<dbReference type="EMBL" id="LR796237">
    <property type="protein sequence ID" value="CAB4129837.1"/>
    <property type="molecule type" value="Genomic_DNA"/>
</dbReference>
<evidence type="ECO:0000313" key="1">
    <source>
        <dbReference type="EMBL" id="CAB4129837.1"/>
    </source>
</evidence>
<organism evidence="1">
    <name type="scientific">uncultured Caudovirales phage</name>
    <dbReference type="NCBI Taxonomy" id="2100421"/>
    <lineage>
        <taxon>Viruses</taxon>
        <taxon>Duplodnaviria</taxon>
        <taxon>Heunggongvirae</taxon>
        <taxon>Uroviricota</taxon>
        <taxon>Caudoviricetes</taxon>
        <taxon>Peduoviridae</taxon>
        <taxon>Maltschvirus</taxon>
        <taxon>Maltschvirus maltsch</taxon>
    </lineage>
</organism>
<name>A0A6J5L9V7_9CAUD</name>
<accession>A0A6J5L9V7</accession>